<organism evidence="10 11">
    <name type="scientific">Roseiarcus fermentans</name>
    <dbReference type="NCBI Taxonomy" id="1473586"/>
    <lineage>
        <taxon>Bacteria</taxon>
        <taxon>Pseudomonadati</taxon>
        <taxon>Pseudomonadota</taxon>
        <taxon>Alphaproteobacteria</taxon>
        <taxon>Hyphomicrobiales</taxon>
        <taxon>Roseiarcaceae</taxon>
        <taxon>Roseiarcus</taxon>
    </lineage>
</organism>
<dbReference type="InterPro" id="IPR001128">
    <property type="entry name" value="Cyt_P450"/>
</dbReference>
<dbReference type="InterPro" id="IPR036396">
    <property type="entry name" value="Cyt_P450_sf"/>
</dbReference>
<dbReference type="Pfam" id="PF00067">
    <property type="entry name" value="p450"/>
    <property type="match status" value="1"/>
</dbReference>
<dbReference type="SUPFAM" id="SSF48264">
    <property type="entry name" value="Cytochrome P450"/>
    <property type="match status" value="1"/>
</dbReference>
<dbReference type="PRINTS" id="PR00359">
    <property type="entry name" value="BP450"/>
</dbReference>
<evidence type="ECO:0000256" key="9">
    <source>
        <dbReference type="RuleBase" id="RU000461"/>
    </source>
</evidence>
<comment type="function">
    <text evidence="8">Cytochromes P450 are a group of heme-thiolate monooxygenases. They oxidize a variety of structurally unrelated compounds, including steroids, fatty acids, and xenobiotics.</text>
</comment>
<dbReference type="AlphaFoldDB" id="A0A366FLL9"/>
<dbReference type="EMBL" id="QNRK01000008">
    <property type="protein sequence ID" value="RBP15471.1"/>
    <property type="molecule type" value="Genomic_DNA"/>
</dbReference>
<evidence type="ECO:0000256" key="6">
    <source>
        <dbReference type="ARBA" id="ARBA00023004"/>
    </source>
</evidence>
<dbReference type="PANTHER" id="PTHR46696">
    <property type="entry name" value="P450, PUTATIVE (EUROFUNG)-RELATED"/>
    <property type="match status" value="1"/>
</dbReference>
<evidence type="ECO:0000256" key="3">
    <source>
        <dbReference type="ARBA" id="ARBA00022617"/>
    </source>
</evidence>
<name>A0A366FLL9_9HYPH</name>
<comment type="cofactor">
    <cofactor evidence="1">
        <name>heme</name>
        <dbReference type="ChEBI" id="CHEBI:30413"/>
    </cofactor>
</comment>
<gene>
    <name evidence="10" type="ORF">DFR50_10827</name>
</gene>
<evidence type="ECO:0000256" key="8">
    <source>
        <dbReference type="ARBA" id="ARBA00043906"/>
    </source>
</evidence>
<proteinExistence type="inferred from homology"/>
<keyword evidence="7 9" id="KW-0503">Monooxygenase</keyword>
<evidence type="ECO:0000313" key="10">
    <source>
        <dbReference type="EMBL" id="RBP15471.1"/>
    </source>
</evidence>
<keyword evidence="6 9" id="KW-0408">Iron</keyword>
<reference evidence="10 11" key="1">
    <citation type="submission" date="2018-06" db="EMBL/GenBank/DDBJ databases">
        <title>Genomic Encyclopedia of Type Strains, Phase IV (KMG-IV): sequencing the most valuable type-strain genomes for metagenomic binning, comparative biology and taxonomic classification.</title>
        <authorList>
            <person name="Goeker M."/>
        </authorList>
    </citation>
    <scope>NUCLEOTIDE SEQUENCE [LARGE SCALE GENOMIC DNA]</scope>
    <source>
        <strain evidence="10 11">DSM 24875</strain>
    </source>
</reference>
<evidence type="ECO:0000256" key="4">
    <source>
        <dbReference type="ARBA" id="ARBA00022723"/>
    </source>
</evidence>
<dbReference type="Gene3D" id="1.10.630.10">
    <property type="entry name" value="Cytochrome P450"/>
    <property type="match status" value="1"/>
</dbReference>
<keyword evidence="4 9" id="KW-0479">Metal-binding</keyword>
<dbReference type="GO" id="GO:0016705">
    <property type="term" value="F:oxidoreductase activity, acting on paired donors, with incorporation or reduction of molecular oxygen"/>
    <property type="evidence" value="ECO:0007669"/>
    <property type="project" value="InterPro"/>
</dbReference>
<dbReference type="GO" id="GO:0020037">
    <property type="term" value="F:heme binding"/>
    <property type="evidence" value="ECO:0007669"/>
    <property type="project" value="InterPro"/>
</dbReference>
<comment type="caution">
    <text evidence="10">The sequence shown here is derived from an EMBL/GenBank/DDBJ whole genome shotgun (WGS) entry which is preliminary data.</text>
</comment>
<evidence type="ECO:0000256" key="5">
    <source>
        <dbReference type="ARBA" id="ARBA00023002"/>
    </source>
</evidence>
<keyword evidence="3 9" id="KW-0349">Heme</keyword>
<keyword evidence="11" id="KW-1185">Reference proteome</keyword>
<accession>A0A366FLL9</accession>
<dbReference type="GO" id="GO:0004497">
    <property type="term" value="F:monooxygenase activity"/>
    <property type="evidence" value="ECO:0007669"/>
    <property type="project" value="UniProtKB-KW"/>
</dbReference>
<evidence type="ECO:0000256" key="2">
    <source>
        <dbReference type="ARBA" id="ARBA00010617"/>
    </source>
</evidence>
<evidence type="ECO:0000256" key="7">
    <source>
        <dbReference type="ARBA" id="ARBA00023033"/>
    </source>
</evidence>
<dbReference type="PANTHER" id="PTHR46696:SF1">
    <property type="entry name" value="CYTOCHROME P450 YJIB-RELATED"/>
    <property type="match status" value="1"/>
</dbReference>
<dbReference type="PROSITE" id="PS00086">
    <property type="entry name" value="CYTOCHROME_P450"/>
    <property type="match status" value="1"/>
</dbReference>
<evidence type="ECO:0000313" key="11">
    <source>
        <dbReference type="Proteomes" id="UP000253529"/>
    </source>
</evidence>
<dbReference type="PRINTS" id="PR00385">
    <property type="entry name" value="P450"/>
</dbReference>
<dbReference type="InterPro" id="IPR017972">
    <property type="entry name" value="Cyt_P450_CS"/>
</dbReference>
<sequence>MEALRGMSIAIDPQSRRLRLDPRDPVFTDDPYPAYAAIRAAAPAFFWEDYGFWCFAAHDDVSALLREKRFGRQILHLMSRERLGWPAPKRHLAPFDALERHSLLEMEPPGHTRLKNLINRAFVSRQAEKLAPRIASLARERIDALRGDGAAELIEAFATPIPVAIITDLLGVPRAMGPQLLNWSHRMVAMYQFGVTRDVEIAAAAAAQRFADFMRGYAKARRADLRDDLISQLLVAESEEGRLSEEELVTTCILLLNAGHEATVHAIGNAVRTILDRNLDPRALFADATTTAATVEELLRIDPPLHLFTRYALEDVEAYGVSLRQGDKIGLLLGAANRDPARFPDPDAFEPVRDPNPHVTFGAGLHFCVGAPLARLEMTIALPILFERLPGLRLAERPRCRDAYHFRGLEALRVAWD</sequence>
<comment type="similarity">
    <text evidence="2 9">Belongs to the cytochrome P450 family.</text>
</comment>
<dbReference type="InterPro" id="IPR002397">
    <property type="entry name" value="Cyt_P450_B"/>
</dbReference>
<dbReference type="GO" id="GO:0005506">
    <property type="term" value="F:iron ion binding"/>
    <property type="evidence" value="ECO:0007669"/>
    <property type="project" value="InterPro"/>
</dbReference>
<dbReference type="FunFam" id="1.10.630.10:FF:000018">
    <property type="entry name" value="Cytochrome P450 monooxygenase"/>
    <property type="match status" value="1"/>
</dbReference>
<keyword evidence="5 9" id="KW-0560">Oxidoreductase</keyword>
<evidence type="ECO:0000256" key="1">
    <source>
        <dbReference type="ARBA" id="ARBA00001971"/>
    </source>
</evidence>
<dbReference type="Proteomes" id="UP000253529">
    <property type="component" value="Unassembled WGS sequence"/>
</dbReference>
<dbReference type="CDD" id="cd20625">
    <property type="entry name" value="CYP164-like"/>
    <property type="match status" value="1"/>
</dbReference>
<protein>
    <submittedName>
        <fullName evidence="10">Unspecific monooxygenase</fullName>
    </submittedName>
</protein>